<proteinExistence type="predicted"/>
<dbReference type="InParanoid" id="A0A7R8V1P5"/>
<keyword evidence="1" id="KW-0800">Toxin</keyword>
<dbReference type="FunFam" id="1.10.246.130:FF:000001">
    <property type="entry name" value="Gamma-glutamyltransferase 5 isoform 1"/>
    <property type="match status" value="1"/>
</dbReference>
<feature type="active site" description="Nucleophile" evidence="2">
    <location>
        <position position="376"/>
    </location>
</feature>
<keyword evidence="1" id="KW-1202">Platelet aggregation activating toxin</keyword>
<dbReference type="InterPro" id="IPR000101">
    <property type="entry name" value="GGT_peptidase"/>
</dbReference>
<dbReference type="FunFam" id="3.60.20.40:FF:000001">
    <property type="entry name" value="Gamma-glutamyltranspeptidase 1"/>
    <property type="match status" value="1"/>
</dbReference>
<feature type="transmembrane region" description="Helical" evidence="4">
    <location>
        <begin position="9"/>
        <end position="33"/>
    </location>
</feature>
<keyword evidence="4" id="KW-0472">Membrane</keyword>
<dbReference type="PANTHER" id="PTHR11686">
    <property type="entry name" value="GAMMA GLUTAMYL TRANSPEPTIDASE"/>
    <property type="match status" value="1"/>
</dbReference>
<dbReference type="EMBL" id="LR899013">
    <property type="protein sequence ID" value="CAD7090854.1"/>
    <property type="molecule type" value="Genomic_DNA"/>
</dbReference>
<name>A0A7R8V1P5_HERIL</name>
<evidence type="ECO:0000256" key="4">
    <source>
        <dbReference type="SAM" id="Phobius"/>
    </source>
</evidence>
<dbReference type="Gene3D" id="1.10.246.130">
    <property type="match status" value="1"/>
</dbReference>
<dbReference type="InterPro" id="IPR029055">
    <property type="entry name" value="Ntn_hydrolases_N"/>
</dbReference>
<dbReference type="InterPro" id="IPR043138">
    <property type="entry name" value="GGT_lsub"/>
</dbReference>
<feature type="binding site" evidence="3">
    <location>
        <position position="469"/>
    </location>
    <ligand>
        <name>L-glutamate</name>
        <dbReference type="ChEBI" id="CHEBI:29985"/>
    </ligand>
</feature>
<dbReference type="GO" id="GO:0036374">
    <property type="term" value="F:glutathione hydrolase activity"/>
    <property type="evidence" value="ECO:0007669"/>
    <property type="project" value="InterPro"/>
</dbReference>
<organism evidence="5 6">
    <name type="scientific">Hermetia illucens</name>
    <name type="common">Black soldier fly</name>
    <dbReference type="NCBI Taxonomy" id="343691"/>
    <lineage>
        <taxon>Eukaryota</taxon>
        <taxon>Metazoa</taxon>
        <taxon>Ecdysozoa</taxon>
        <taxon>Arthropoda</taxon>
        <taxon>Hexapoda</taxon>
        <taxon>Insecta</taxon>
        <taxon>Pterygota</taxon>
        <taxon>Neoptera</taxon>
        <taxon>Endopterygota</taxon>
        <taxon>Diptera</taxon>
        <taxon>Brachycera</taxon>
        <taxon>Stratiomyomorpha</taxon>
        <taxon>Stratiomyidae</taxon>
        <taxon>Hermetiinae</taxon>
        <taxon>Hermetia</taxon>
    </lineage>
</organism>
<dbReference type="OMA" id="PVCDHRR"/>
<dbReference type="GO" id="GO:0005886">
    <property type="term" value="C:plasma membrane"/>
    <property type="evidence" value="ECO:0007669"/>
    <property type="project" value="TreeGrafter"/>
</dbReference>
<evidence type="ECO:0000256" key="3">
    <source>
        <dbReference type="PIRSR" id="PIRSR600101-2"/>
    </source>
</evidence>
<dbReference type="FunCoup" id="A0A7R8V1P5">
    <property type="interactions" value="130"/>
</dbReference>
<keyword evidence="4" id="KW-1133">Transmembrane helix</keyword>
<dbReference type="InterPro" id="IPR043137">
    <property type="entry name" value="GGT_ssub_C"/>
</dbReference>
<evidence type="ECO:0000313" key="6">
    <source>
        <dbReference type="Proteomes" id="UP000594454"/>
    </source>
</evidence>
<dbReference type="Proteomes" id="UP000594454">
    <property type="component" value="Chromosome 5"/>
</dbReference>
<dbReference type="AlphaFoldDB" id="A0A7R8V1P5"/>
<dbReference type="PANTHER" id="PTHR11686:SF72">
    <property type="entry name" value="GAMMA-GLUTAMYL TRANSPEPTIDASE, ISOFORM A"/>
    <property type="match status" value="1"/>
</dbReference>
<dbReference type="PRINTS" id="PR01210">
    <property type="entry name" value="GGTRANSPTASE"/>
</dbReference>
<dbReference type="SUPFAM" id="SSF56235">
    <property type="entry name" value="N-terminal nucleophile aminohydrolases (Ntn hydrolases)"/>
    <property type="match status" value="1"/>
</dbReference>
<feature type="binding site" evidence="3">
    <location>
        <begin position="394"/>
        <end position="396"/>
    </location>
    <ligand>
        <name>L-glutamate</name>
        <dbReference type="ChEBI" id="CHEBI:29985"/>
    </ligand>
</feature>
<feature type="binding site" evidence="3">
    <location>
        <position position="108"/>
    </location>
    <ligand>
        <name>L-glutamate</name>
        <dbReference type="ChEBI" id="CHEBI:29985"/>
    </ligand>
</feature>
<gene>
    <name evidence="5" type="ORF">HERILL_LOCUS13311</name>
</gene>
<keyword evidence="6" id="KW-1185">Reference proteome</keyword>
<keyword evidence="1" id="KW-1199">Hemostasis impairing toxin</keyword>
<accession>A0A7R8V1P5</accession>
<dbReference type="GO" id="GO:0006751">
    <property type="term" value="P:glutathione catabolic process"/>
    <property type="evidence" value="ECO:0007669"/>
    <property type="project" value="InterPro"/>
</dbReference>
<feature type="binding site" evidence="3">
    <location>
        <begin position="446"/>
        <end position="447"/>
    </location>
    <ligand>
        <name>L-glutamate</name>
        <dbReference type="ChEBI" id="CHEBI:29985"/>
    </ligand>
</feature>
<evidence type="ECO:0000256" key="2">
    <source>
        <dbReference type="PIRSR" id="PIRSR600101-1"/>
    </source>
</evidence>
<evidence type="ECO:0000313" key="5">
    <source>
        <dbReference type="EMBL" id="CAD7090854.1"/>
    </source>
</evidence>
<dbReference type="Pfam" id="PF01019">
    <property type="entry name" value="G_glu_transpept"/>
    <property type="match status" value="1"/>
</dbReference>
<evidence type="ECO:0000256" key="1">
    <source>
        <dbReference type="ARBA" id="ARBA00084097"/>
    </source>
</evidence>
<reference evidence="5 6" key="1">
    <citation type="submission" date="2020-11" db="EMBL/GenBank/DDBJ databases">
        <authorList>
            <person name="Wallbank WR R."/>
            <person name="Pardo Diaz C."/>
            <person name="Kozak K."/>
            <person name="Martin S."/>
            <person name="Jiggins C."/>
            <person name="Moest M."/>
            <person name="Warren A I."/>
            <person name="Generalovic N T."/>
            <person name="Byers J.R.P. K."/>
            <person name="Montejo-Kovacevich G."/>
            <person name="Yen C E."/>
        </authorList>
    </citation>
    <scope>NUCLEOTIDE SEQUENCE [LARGE SCALE GENOMIC DNA]</scope>
</reference>
<dbReference type="OrthoDB" id="1081007at2759"/>
<keyword evidence="4" id="KW-0812">Transmembrane</keyword>
<feature type="binding site" evidence="3">
    <location>
        <position position="418"/>
    </location>
    <ligand>
        <name>L-glutamate</name>
        <dbReference type="ChEBI" id="CHEBI:29985"/>
    </ligand>
</feature>
<protein>
    <submittedName>
        <fullName evidence="5">Uncharacterized protein</fullName>
    </submittedName>
</protein>
<dbReference type="Gene3D" id="3.60.20.40">
    <property type="match status" value="1"/>
</dbReference>
<sequence>MKTPARKKILIILLSCAGVMILVAIVLTLYFLLRSDSKELRGAVVSNGLGCAKIGQSIFKKGGSVVDVAIATLFCEGIADPQSLGIGGGFVSTIYIRSTGEVISLIAREAAPLAAHESMFVNQSVTGGLAVAVPGEIKGYSALHKKYGRLNWAELVEPTIKLCEEGQIVSPYLARILEIYEQTVLNSPSLKELFVNPSTGKIYKEGDKVKRTKLAETLRVIAKEGEDAIYNGGSIGKMLVDDIKAYGGIITEQDLKEYQVRWVPPPRTQINKFTVYSAPLPVSGSVLHLILNLIQNHMSSNSTILWHRTVEAFKHGYGLRTQLGDINFLPEITELVSQMSSQKFADELFSKIKDDRTFADYGYYGANFSGVNDEGTANVAVLGPNGDAISVTSTINSVFGAKIVSQKTGIILNDEMDDFSTPGITNEYGFAPSPANFIKPKKMPLSSMCPTIIVDDVKNPRLLLGAAGGSRITTSVAQVIIRNIILGEPIEQAVKAPRLHHQLSPMQLQPEADYNKDIVEALERIGHNISYYPGEFGFSALTAIGVDSENNVKAVYDPRRPGSAAYH</sequence>
<dbReference type="NCBIfam" id="TIGR00066">
    <property type="entry name" value="g_glut_trans"/>
    <property type="match status" value="1"/>
</dbReference>